<organism evidence="3 4">
    <name type="scientific">Aspergillus tanneri</name>
    <dbReference type="NCBI Taxonomy" id="1220188"/>
    <lineage>
        <taxon>Eukaryota</taxon>
        <taxon>Fungi</taxon>
        <taxon>Dikarya</taxon>
        <taxon>Ascomycota</taxon>
        <taxon>Pezizomycotina</taxon>
        <taxon>Eurotiomycetes</taxon>
        <taxon>Eurotiomycetidae</taxon>
        <taxon>Eurotiales</taxon>
        <taxon>Aspergillaceae</taxon>
        <taxon>Aspergillus</taxon>
        <taxon>Aspergillus subgen. Circumdati</taxon>
    </lineage>
</organism>
<evidence type="ECO:0000256" key="1">
    <source>
        <dbReference type="SAM" id="MobiDB-lite"/>
    </source>
</evidence>
<dbReference type="STRING" id="1220188.A0A4S3J1E4"/>
<keyword evidence="4" id="KW-1185">Reference proteome</keyword>
<dbReference type="EMBL" id="QUQM01000003">
    <property type="protein sequence ID" value="KAA8648382.1"/>
    <property type="molecule type" value="Genomic_DNA"/>
</dbReference>
<protein>
    <submittedName>
        <fullName evidence="3">Uncharacterized protein</fullName>
    </submittedName>
</protein>
<dbReference type="Proteomes" id="UP000324241">
    <property type="component" value="Unassembled WGS sequence"/>
</dbReference>
<sequence>MVMESSEILVHVAAPSTIADDARYRAQVQAILGFQCISHQRISLSDYQQNQYDCTDAGHLPDQSLAATCESTSSSQPPHVIPSYTHTFPSRSASIPTSQNDPPPNGAEKDSLGSPLSVIPDSQPERLSPCHEHFLPPAKRYRVDNPALSPRPHHSSPSTPLLHDKKKSPPLHETEYDDDDNPPPSSTNPSTLKPSPKRIHTTHPPPPCQISLTMLPLEIKPPPPPISTAQFVSHITPTLAMLARRLKTPRYYTPVYQTRDLDTLERGYWHLRFDIRDSEAASSSPPSTFTTRNDSKTWEMALFSRFWSFLSEFIAKEGRAGWGVWCILEEDVDGPPLPQISHRLKLRVYTWGEIASHVYLLLFLASERRIRKMGAQWCDGREETVIQMP</sequence>
<feature type="region of interest" description="Disordered" evidence="1">
    <location>
        <begin position="69"/>
        <end position="209"/>
    </location>
</feature>
<dbReference type="OrthoDB" id="5395975at2759"/>
<dbReference type="VEuPathDB" id="FungiDB:EYZ11_012815"/>
<comment type="caution">
    <text evidence="3">The sequence shown here is derived from an EMBL/GenBank/DDBJ whole genome shotgun (WGS) entry which is preliminary data.</text>
</comment>
<evidence type="ECO:0000313" key="4">
    <source>
        <dbReference type="Proteomes" id="UP000308092"/>
    </source>
</evidence>
<reference evidence="2 5" key="2">
    <citation type="submission" date="2019-08" db="EMBL/GenBank/DDBJ databases">
        <title>The genome sequence of a newly discovered highly antifungal drug resistant Aspergillus species, Aspergillus tanneri NIH 1004.</title>
        <authorList>
            <person name="Mounaud S."/>
            <person name="Singh I."/>
            <person name="Joardar V."/>
            <person name="Pakala S."/>
            <person name="Pakala S."/>
            <person name="Venepally P."/>
            <person name="Chung J.K."/>
            <person name="Losada L."/>
            <person name="Nierman W.C."/>
        </authorList>
    </citation>
    <scope>NUCLEOTIDE SEQUENCE [LARGE SCALE GENOMIC DNA]</scope>
    <source>
        <strain evidence="2 5">NIH1004</strain>
    </source>
</reference>
<dbReference type="RefSeq" id="XP_033427743.1">
    <property type="nucleotide sequence ID" value="XM_033568937.1"/>
</dbReference>
<dbReference type="GeneID" id="54326969"/>
<evidence type="ECO:0000313" key="2">
    <source>
        <dbReference type="EMBL" id="KAA8648382.1"/>
    </source>
</evidence>
<reference evidence="3 4" key="1">
    <citation type="submission" date="2019-03" db="EMBL/GenBank/DDBJ databases">
        <title>The genome sequence of a newly discovered highly antifungal drug resistant Aspergillus species, Aspergillus tanneri NIH 1004.</title>
        <authorList>
            <person name="Mounaud S."/>
            <person name="Singh I."/>
            <person name="Joardar V."/>
            <person name="Pakala S."/>
            <person name="Pakala S."/>
            <person name="Venepally P."/>
            <person name="Hoover J."/>
            <person name="Nierman W."/>
            <person name="Chung J."/>
            <person name="Losada L."/>
        </authorList>
    </citation>
    <scope>NUCLEOTIDE SEQUENCE [LARGE SCALE GENOMIC DNA]</scope>
    <source>
        <strain evidence="3 4">NIH1004</strain>
    </source>
</reference>
<dbReference type="Proteomes" id="UP000308092">
    <property type="component" value="Unassembled WGS sequence"/>
</dbReference>
<evidence type="ECO:0000313" key="5">
    <source>
        <dbReference type="Proteomes" id="UP000324241"/>
    </source>
</evidence>
<gene>
    <name evidence="2" type="ORF">ATNIH1004_004267</name>
    <name evidence="3" type="ORF">EYZ11_012815</name>
</gene>
<dbReference type="EMBL" id="SOSA01001062">
    <property type="protein sequence ID" value="THC87738.1"/>
    <property type="molecule type" value="Genomic_DNA"/>
</dbReference>
<dbReference type="AlphaFoldDB" id="A0A4S3J1E4"/>
<evidence type="ECO:0000313" key="3">
    <source>
        <dbReference type="EMBL" id="THC87738.1"/>
    </source>
</evidence>
<accession>A0A4S3J1E4</accession>
<feature type="compositionally biased region" description="Polar residues" evidence="1">
    <location>
        <begin position="84"/>
        <end position="100"/>
    </location>
</feature>
<proteinExistence type="predicted"/>
<name>A0A4S3J1E4_9EURO</name>